<evidence type="ECO:0000259" key="3">
    <source>
        <dbReference type="Pfam" id="PF00288"/>
    </source>
</evidence>
<dbReference type="PANTHER" id="PTHR10457">
    <property type="entry name" value="MEVALONATE KINASE/GALACTOKINASE"/>
    <property type="match status" value="1"/>
</dbReference>
<name>X1P8Y6_9ZZZZ</name>
<organism evidence="4">
    <name type="scientific">marine sediment metagenome</name>
    <dbReference type="NCBI Taxonomy" id="412755"/>
    <lineage>
        <taxon>unclassified sequences</taxon>
        <taxon>metagenomes</taxon>
        <taxon>ecological metagenomes</taxon>
    </lineage>
</organism>
<dbReference type="GO" id="GO:0004335">
    <property type="term" value="F:galactokinase activity"/>
    <property type="evidence" value="ECO:0007669"/>
    <property type="project" value="TreeGrafter"/>
</dbReference>
<dbReference type="PANTHER" id="PTHR10457:SF29">
    <property type="entry name" value="LMBP PROTEIN"/>
    <property type="match status" value="1"/>
</dbReference>
<keyword evidence="1" id="KW-0547">Nucleotide-binding</keyword>
<sequence length="156" mass="17288">MIISRTPFRISFFGGGTDYPVWFEEHGGQVLSCSIDKYCYISARLLPPFFEYKHRIVWSQIEVVADTDEIIHPSVRACINHLGITDGIEIHHNGDLPARSGLGSSSSFTVGMLHALHGLYGKMRSKSQLANDAIYIEQQVLNEAVGVQDQTTVAHG</sequence>
<dbReference type="EMBL" id="BARV01021766">
    <property type="protein sequence ID" value="GAI27399.1"/>
    <property type="molecule type" value="Genomic_DNA"/>
</dbReference>
<evidence type="ECO:0000256" key="2">
    <source>
        <dbReference type="ARBA" id="ARBA00022840"/>
    </source>
</evidence>
<dbReference type="InterPro" id="IPR006204">
    <property type="entry name" value="GHMP_kinase_N_dom"/>
</dbReference>
<protein>
    <recommendedName>
        <fullName evidence="3">GHMP kinase N-terminal domain-containing protein</fullName>
    </recommendedName>
</protein>
<dbReference type="InterPro" id="IPR020568">
    <property type="entry name" value="Ribosomal_Su5_D2-typ_SF"/>
</dbReference>
<feature type="domain" description="GHMP kinase N-terminal" evidence="3">
    <location>
        <begin position="75"/>
        <end position="156"/>
    </location>
</feature>
<dbReference type="GO" id="GO:0005524">
    <property type="term" value="F:ATP binding"/>
    <property type="evidence" value="ECO:0007669"/>
    <property type="project" value="UniProtKB-KW"/>
</dbReference>
<proteinExistence type="predicted"/>
<accession>X1P8Y6</accession>
<dbReference type="GO" id="GO:0005829">
    <property type="term" value="C:cytosol"/>
    <property type="evidence" value="ECO:0007669"/>
    <property type="project" value="TreeGrafter"/>
</dbReference>
<dbReference type="GO" id="GO:0006012">
    <property type="term" value="P:galactose metabolic process"/>
    <property type="evidence" value="ECO:0007669"/>
    <property type="project" value="TreeGrafter"/>
</dbReference>
<evidence type="ECO:0000256" key="1">
    <source>
        <dbReference type="ARBA" id="ARBA00022741"/>
    </source>
</evidence>
<evidence type="ECO:0000313" key="4">
    <source>
        <dbReference type="EMBL" id="GAI27399.1"/>
    </source>
</evidence>
<gene>
    <name evidence="4" type="ORF">S06H3_36000</name>
</gene>
<feature type="non-terminal residue" evidence="4">
    <location>
        <position position="156"/>
    </location>
</feature>
<dbReference type="Pfam" id="PF00288">
    <property type="entry name" value="GHMP_kinases_N"/>
    <property type="match status" value="1"/>
</dbReference>
<dbReference type="Gene3D" id="3.30.230.120">
    <property type="match status" value="1"/>
</dbReference>
<keyword evidence="2" id="KW-0067">ATP-binding</keyword>
<dbReference type="PRINTS" id="PR00960">
    <property type="entry name" value="LMBPPROTEIN"/>
</dbReference>
<dbReference type="SUPFAM" id="SSF54211">
    <property type="entry name" value="Ribosomal protein S5 domain 2-like"/>
    <property type="match status" value="1"/>
</dbReference>
<dbReference type="AlphaFoldDB" id="X1P8Y6"/>
<comment type="caution">
    <text evidence="4">The sequence shown here is derived from an EMBL/GenBank/DDBJ whole genome shotgun (WGS) entry which is preliminary data.</text>
</comment>
<reference evidence="4" key="1">
    <citation type="journal article" date="2014" name="Front. Microbiol.">
        <title>High frequency of phylogenetically diverse reductive dehalogenase-homologous genes in deep subseafloor sedimentary metagenomes.</title>
        <authorList>
            <person name="Kawai M."/>
            <person name="Futagami T."/>
            <person name="Toyoda A."/>
            <person name="Takaki Y."/>
            <person name="Nishi S."/>
            <person name="Hori S."/>
            <person name="Arai W."/>
            <person name="Tsubouchi T."/>
            <person name="Morono Y."/>
            <person name="Uchiyama I."/>
            <person name="Ito T."/>
            <person name="Fujiyama A."/>
            <person name="Inagaki F."/>
            <person name="Takami H."/>
        </authorList>
    </citation>
    <scope>NUCLEOTIDE SEQUENCE</scope>
    <source>
        <strain evidence="4">Expedition CK06-06</strain>
    </source>
</reference>
<dbReference type="InterPro" id="IPR001174">
    <property type="entry name" value="HddA/FKP"/>
</dbReference>